<proteinExistence type="predicted"/>
<gene>
    <name evidence="1" type="ORF">ICL16_37080</name>
</gene>
<evidence type="ECO:0000313" key="2">
    <source>
        <dbReference type="Proteomes" id="UP000629098"/>
    </source>
</evidence>
<comment type="caution">
    <text evidence="1">The sequence shown here is derived from an EMBL/GenBank/DDBJ whole genome shotgun (WGS) entry which is preliminary data.</text>
</comment>
<dbReference type="RefSeq" id="WP_190836678.1">
    <property type="nucleotide sequence ID" value="NZ_CAWPPI010000110.1"/>
</dbReference>
<evidence type="ECO:0000313" key="1">
    <source>
        <dbReference type="EMBL" id="MBD2777514.1"/>
    </source>
</evidence>
<sequence>MTAAAKFINATDKGSSAAFGVNQLKTGKIIKIMSRSSIGREVLARVQADDINLVLSIRNDVPKNLMGGSSSSLATAYVKNTQGYEETVLTLIHEGVHALGIGGSRRAEALARLAEVSHKGGAINRAAMRQVLQDIRSTGAYDHLQWKMYAQSIYFKDSVTF</sequence>
<organism evidence="1 2">
    <name type="scientific">Iningainema tapete BLCC-T55</name>
    <dbReference type="NCBI Taxonomy" id="2748662"/>
    <lineage>
        <taxon>Bacteria</taxon>
        <taxon>Bacillati</taxon>
        <taxon>Cyanobacteriota</taxon>
        <taxon>Cyanophyceae</taxon>
        <taxon>Nostocales</taxon>
        <taxon>Scytonemataceae</taxon>
        <taxon>Iningainema tapete</taxon>
    </lineage>
</organism>
<name>A0A8J6XSG7_9CYAN</name>
<dbReference type="Proteomes" id="UP000629098">
    <property type="component" value="Unassembled WGS sequence"/>
</dbReference>
<dbReference type="AlphaFoldDB" id="A0A8J6XSG7"/>
<protein>
    <submittedName>
        <fullName evidence="1">Uncharacterized protein</fullName>
    </submittedName>
</protein>
<accession>A0A8J6XSG7</accession>
<reference evidence="1" key="1">
    <citation type="submission" date="2020-09" db="EMBL/GenBank/DDBJ databases">
        <title>Iningainema tapete sp. nov. (Scytonemataceae, Cyanobacteria) from greenhouses in central Florida (USA) produces two types of nodularin with biosynthetic potential for microcystin-LR and anabaenopeptins.</title>
        <authorList>
            <person name="Berthold D.E."/>
            <person name="Lefler F.W."/>
            <person name="Huang I.-S."/>
            <person name="Abdulla H."/>
            <person name="Zimba P.V."/>
            <person name="Laughinghouse H.D. IV."/>
        </authorList>
    </citation>
    <scope>NUCLEOTIDE SEQUENCE</scope>
    <source>
        <strain evidence="1">BLCCT55</strain>
    </source>
</reference>
<keyword evidence="2" id="KW-1185">Reference proteome</keyword>
<dbReference type="EMBL" id="JACXAE010000110">
    <property type="protein sequence ID" value="MBD2777514.1"/>
    <property type="molecule type" value="Genomic_DNA"/>
</dbReference>